<dbReference type="Gene3D" id="3.80.10.10">
    <property type="entry name" value="Ribonuclease Inhibitor"/>
    <property type="match status" value="1"/>
</dbReference>
<proteinExistence type="predicted"/>
<feature type="compositionally biased region" description="Polar residues" evidence="2">
    <location>
        <begin position="500"/>
        <end position="528"/>
    </location>
</feature>
<dbReference type="InterPro" id="IPR001810">
    <property type="entry name" value="F-box_dom"/>
</dbReference>
<accession>A0A2N5SUF2</accession>
<dbReference type="STRING" id="200324.A0A2N5SUF2"/>
<name>A0A2N5SUF2_9BASI</name>
<evidence type="ECO:0000256" key="2">
    <source>
        <dbReference type="SAM" id="MobiDB-lite"/>
    </source>
</evidence>
<dbReference type="InterPro" id="IPR019734">
    <property type="entry name" value="TPR_rpt"/>
</dbReference>
<dbReference type="AlphaFoldDB" id="A0A2N5SUF2"/>
<evidence type="ECO:0000313" key="4">
    <source>
        <dbReference type="EMBL" id="PLW16840.1"/>
    </source>
</evidence>
<dbReference type="SUPFAM" id="SSF81383">
    <property type="entry name" value="F-box domain"/>
    <property type="match status" value="1"/>
</dbReference>
<dbReference type="PANTHER" id="PTHR20933">
    <property type="entry name" value="F-BOX ONLY PROTEIN 33"/>
    <property type="match status" value="1"/>
</dbReference>
<dbReference type="InterPro" id="IPR011990">
    <property type="entry name" value="TPR-like_helical_dom_sf"/>
</dbReference>
<feature type="compositionally biased region" description="Polar residues" evidence="2">
    <location>
        <begin position="36"/>
        <end position="49"/>
    </location>
</feature>
<comment type="caution">
    <text evidence="4">The sequence shown here is derived from an EMBL/GenBank/DDBJ whole genome shotgun (WGS) entry which is preliminary data.</text>
</comment>
<evidence type="ECO:0000313" key="5">
    <source>
        <dbReference type="Proteomes" id="UP000235388"/>
    </source>
</evidence>
<reference evidence="4 5" key="1">
    <citation type="submission" date="2017-11" db="EMBL/GenBank/DDBJ databases">
        <title>De novo assembly and phasing of dikaryotic genomes from two isolates of Puccinia coronata f. sp. avenae, the causal agent of oat crown rust.</title>
        <authorList>
            <person name="Miller M.E."/>
            <person name="Zhang Y."/>
            <person name="Omidvar V."/>
            <person name="Sperschneider J."/>
            <person name="Schwessinger B."/>
            <person name="Raley C."/>
            <person name="Palmer J.M."/>
            <person name="Garnica D."/>
            <person name="Upadhyaya N."/>
            <person name="Rathjen J."/>
            <person name="Taylor J.M."/>
            <person name="Park R.F."/>
            <person name="Dodds P.N."/>
            <person name="Hirsch C.D."/>
            <person name="Kianian S.F."/>
            <person name="Figueroa M."/>
        </authorList>
    </citation>
    <scope>NUCLEOTIDE SEQUENCE [LARGE SCALE GENOMIC DNA]</scope>
    <source>
        <strain evidence="4">12NC29</strain>
    </source>
</reference>
<dbReference type="PROSITE" id="PS50181">
    <property type="entry name" value="FBOX"/>
    <property type="match status" value="1"/>
</dbReference>
<dbReference type="InterPro" id="IPR032675">
    <property type="entry name" value="LRR_dom_sf"/>
</dbReference>
<dbReference type="SMART" id="SM00028">
    <property type="entry name" value="TPR"/>
    <property type="match status" value="3"/>
</dbReference>
<dbReference type="PANTHER" id="PTHR20933:SF4">
    <property type="entry name" value="F-BOX INVOLVED IN POLYQ PATHOGENESIS, ISOFORM A"/>
    <property type="match status" value="1"/>
</dbReference>
<dbReference type="SUPFAM" id="SSF52047">
    <property type="entry name" value="RNI-like"/>
    <property type="match status" value="1"/>
</dbReference>
<organism evidence="4 5">
    <name type="scientific">Puccinia coronata f. sp. avenae</name>
    <dbReference type="NCBI Taxonomy" id="200324"/>
    <lineage>
        <taxon>Eukaryota</taxon>
        <taxon>Fungi</taxon>
        <taxon>Dikarya</taxon>
        <taxon>Basidiomycota</taxon>
        <taxon>Pucciniomycotina</taxon>
        <taxon>Pucciniomycetes</taxon>
        <taxon>Pucciniales</taxon>
        <taxon>Pucciniaceae</taxon>
        <taxon>Puccinia</taxon>
    </lineage>
</organism>
<dbReference type="Pfam" id="PF12937">
    <property type="entry name" value="F-box-like"/>
    <property type="match status" value="1"/>
</dbReference>
<gene>
    <name evidence="4" type="ORF">PCANC_09435</name>
</gene>
<feature type="repeat" description="TPR" evidence="1">
    <location>
        <begin position="645"/>
        <end position="678"/>
    </location>
</feature>
<evidence type="ECO:0000256" key="1">
    <source>
        <dbReference type="PROSITE-ProRule" id="PRU00339"/>
    </source>
</evidence>
<feature type="domain" description="F-box" evidence="3">
    <location>
        <begin position="782"/>
        <end position="829"/>
    </location>
</feature>
<dbReference type="SMART" id="SM00256">
    <property type="entry name" value="FBOX"/>
    <property type="match status" value="1"/>
</dbReference>
<dbReference type="PROSITE" id="PS50005">
    <property type="entry name" value="TPR"/>
    <property type="match status" value="1"/>
</dbReference>
<dbReference type="Gene3D" id="1.25.40.10">
    <property type="entry name" value="Tetratricopeptide repeat domain"/>
    <property type="match status" value="1"/>
</dbReference>
<dbReference type="GO" id="GO:0031398">
    <property type="term" value="P:positive regulation of protein ubiquitination"/>
    <property type="evidence" value="ECO:0007669"/>
    <property type="project" value="TreeGrafter"/>
</dbReference>
<feature type="region of interest" description="Disordered" evidence="2">
    <location>
        <begin position="1"/>
        <end position="118"/>
    </location>
</feature>
<protein>
    <recommendedName>
        <fullName evidence="3">F-box domain-containing protein</fullName>
    </recommendedName>
</protein>
<dbReference type="Proteomes" id="UP000235388">
    <property type="component" value="Unassembled WGS sequence"/>
</dbReference>
<sequence length="1263" mass="141447">MSAGPTDTLEQRHNPRGVVTDTTPLAVSSEEEDNPRTQSSNHANTTLLSSRRLRTPNDDTQTPAARRPRVEEPVTPEPQTKTQRRVLTHNPFGGSPPAAAINLGAGEDDGYGDSQEMPSSHLTALFTSLGVAGDHEKYAGELAEMGPSERAAALITTIAGMAKRMEEMSRLIAAAPAGFLSTGIEPISPLTHEEQVRAHVYSAVFKQFICKAARKSMLDEGLEAYHTDQQERSLFRAVIDKLKLQSPPFKRKQLPPKYLQDNNLATSHVNSHVKTQLKHVRHKARNVLMIGVTPTANFPHIPPLNELCRLLWRHFMNGNNTTSDEQIDKLLEPRPLLRVRFAFMRMATIINHFENADRNISQWDQMDRILAKLRRLPVNYTKHWDRIMGNTDASLFATLPAMADIDRRLLVCPTDEEEAGWWLKEVSSSPYRDLSLHLPLSPHLPIETCLFISLLSSPGFTARRGDLHDCLRSPGHTESPVGIKPLPSVIRRAQRDPHRTTLNPPQISGALSTYHLSGGPSQIPTGSLETSLARSDYLSSWAPPGRHCVGPERRARAHGALQRVAIVPVLLTAPFVAPPSGRVTGSARSSELSEETDWTINLLQAEMISRLNQRSLSRSASEQFSSDLACCSTTVSENPDLESSVTRILQRGANAFEAEDYPQAIQYYDKAFQVSSNECKAQRINILDSRAAAKEKNNDLKGSLLDLKQIIDLDPEVPKGYIRVARLFNKMDRFRASIKMFELAIIRLTSSGEKNLALIKTLRAEIQRVCIREQLTRMVALPNFFSGMPLEIFTRILLFLDTATLFCCMAVCLSWRQIILNTPGLWKNLSLNSFYHHKLIAKARYWFQRLKPDQQLRTLSITVSPAWPPSAICDLLAFLAHMLSTRSSAHACLLRSFSFHQAIASHGMDELQKTFGDVIAFSYLNRDSLINLDLHVPAFITCPRTLPSLLANFPFLKALKLQGENYSNLIFDMSSDFLLPFSNPVDDTSSESPRSSTPIDWHANGVCLSETQQARILLNQKLEQLYIRQISFTPSQTVTLAFLQSDSSISESIDPSIYDFCSACVQQHWDSSWRFVQRLPTIKQLGLSDQVYYSSKSLQFMTDFLDMANVPSNWTPQEYADEPFEVEMEDIMPELESLSLAPRSDGDTNLCYHFLAIFGYQFYQLDTLSVAGLQLDPITKPLLIHALKHLPSLVNLDLTRTQATEEVIQAIKNDRLKCLKVAYCPHVTFCSLQRLATPCLVSLDIRGFKFLAAEAAATAMDVA</sequence>
<keyword evidence="5" id="KW-1185">Reference proteome</keyword>
<dbReference type="EMBL" id="PGCJ01000861">
    <property type="protein sequence ID" value="PLW16840.1"/>
    <property type="molecule type" value="Genomic_DNA"/>
</dbReference>
<evidence type="ECO:0000259" key="3">
    <source>
        <dbReference type="PROSITE" id="PS50181"/>
    </source>
</evidence>
<keyword evidence="1" id="KW-0802">TPR repeat</keyword>
<dbReference type="OrthoDB" id="2423701at2759"/>
<dbReference type="Gene3D" id="1.20.1280.50">
    <property type="match status" value="1"/>
</dbReference>
<dbReference type="InterPro" id="IPR036047">
    <property type="entry name" value="F-box-like_dom_sf"/>
</dbReference>
<dbReference type="SUPFAM" id="SSF48452">
    <property type="entry name" value="TPR-like"/>
    <property type="match status" value="1"/>
</dbReference>
<feature type="region of interest" description="Disordered" evidence="2">
    <location>
        <begin position="496"/>
        <end position="528"/>
    </location>
</feature>